<sequence>MQEKGLAPNETIQLHEIMTIRNLSLTKIITMSPLVSDKELKNILKNNISASQQHIKELRGYLEQSMIAEPEQIK</sequence>
<dbReference type="Proteomes" id="UP000515703">
    <property type="component" value="Chromosome"/>
</dbReference>
<gene>
    <name evidence="1" type="ORF">bsdcttw_26410</name>
</gene>
<dbReference type="Gene3D" id="1.20.1260.10">
    <property type="match status" value="1"/>
</dbReference>
<keyword evidence="2" id="KW-1185">Reference proteome</keyword>
<name>A0A7I8DMJ0_9FIRM</name>
<organism evidence="1 2">
    <name type="scientific">Anaerocolumna chitinilytica</name>
    <dbReference type="NCBI Taxonomy" id="1727145"/>
    <lineage>
        <taxon>Bacteria</taxon>
        <taxon>Bacillati</taxon>
        <taxon>Bacillota</taxon>
        <taxon>Clostridia</taxon>
        <taxon>Lachnospirales</taxon>
        <taxon>Lachnospiraceae</taxon>
        <taxon>Anaerocolumna</taxon>
    </lineage>
</organism>
<dbReference type="EMBL" id="AP023368">
    <property type="protein sequence ID" value="BCJ99600.1"/>
    <property type="molecule type" value="Genomic_DNA"/>
</dbReference>
<accession>A0A7I8DMJ0</accession>
<reference evidence="1 2" key="2">
    <citation type="submission" date="2020-08" db="EMBL/GenBank/DDBJ databases">
        <authorList>
            <person name="Ueki A."/>
            <person name="Tonouchi A."/>
        </authorList>
    </citation>
    <scope>NUCLEOTIDE SEQUENCE [LARGE SCALE GENOMIC DNA]</scope>
    <source>
        <strain evidence="1 2">CTTW</strain>
    </source>
</reference>
<protein>
    <recommendedName>
        <fullName evidence="3">Spore coat protein</fullName>
    </recommendedName>
</protein>
<reference evidence="1 2" key="1">
    <citation type="submission" date="2020-08" db="EMBL/GenBank/DDBJ databases">
        <title>Draft genome sequencing of an Anaerocolumna strain isolated from anoxic soil subjected to BSD treatment.</title>
        <authorList>
            <person name="Uek A."/>
            <person name="Tonouchi A."/>
        </authorList>
    </citation>
    <scope>NUCLEOTIDE SEQUENCE [LARGE SCALE GENOMIC DNA]</scope>
    <source>
        <strain evidence="1 2">CTTW</strain>
    </source>
</reference>
<dbReference type="AlphaFoldDB" id="A0A7I8DMJ0"/>
<evidence type="ECO:0000313" key="1">
    <source>
        <dbReference type="EMBL" id="BCJ99600.1"/>
    </source>
</evidence>
<dbReference type="KEGG" id="acht:bsdcttw_26410"/>
<dbReference type="RefSeq" id="WP_185255352.1">
    <property type="nucleotide sequence ID" value="NZ_AP023368.1"/>
</dbReference>
<evidence type="ECO:0000313" key="2">
    <source>
        <dbReference type="Proteomes" id="UP000515703"/>
    </source>
</evidence>
<evidence type="ECO:0008006" key="3">
    <source>
        <dbReference type="Google" id="ProtNLM"/>
    </source>
</evidence>
<proteinExistence type="predicted"/>
<dbReference type="InterPro" id="IPR012347">
    <property type="entry name" value="Ferritin-like"/>
</dbReference>